<dbReference type="KEGG" id="pseo:OM33_17790"/>
<dbReference type="RefSeq" id="WP_040135582.1">
    <property type="nucleotide sequence ID" value="NZ_CP009889.1"/>
</dbReference>
<evidence type="ECO:0000313" key="2">
    <source>
        <dbReference type="EMBL" id="AIY66939.1"/>
    </source>
</evidence>
<dbReference type="EMBL" id="CP009889">
    <property type="protein sequence ID" value="AIY66939.1"/>
    <property type="molecule type" value="Genomic_DNA"/>
</dbReference>
<dbReference type="HOGENOM" id="CLU_816039_0_0_6"/>
<protein>
    <submittedName>
        <fullName evidence="2">Uncharacterized protein</fullName>
    </submittedName>
</protein>
<reference evidence="2 3" key="1">
    <citation type="submission" date="2014-11" db="EMBL/GenBank/DDBJ databases">
        <title>Complete Genome Sequence of Pseudoalteromonas sp. Strain OCN003 Isolated from Kaneohe Bay, Oahu, Hawaii.</title>
        <authorList>
            <person name="Beurmann S."/>
            <person name="Videau P."/>
            <person name="Ushijima B."/>
            <person name="Smith A.M."/>
            <person name="Aeby G.S."/>
            <person name="Callahan S.M."/>
            <person name="Belcaid M."/>
        </authorList>
    </citation>
    <scope>NUCLEOTIDE SEQUENCE [LARGE SCALE GENOMIC DNA]</scope>
    <source>
        <strain evidence="2 3">OCN003</strain>
    </source>
</reference>
<name>A0A0A7EJX6_9GAMM</name>
<keyword evidence="1" id="KW-0812">Transmembrane</keyword>
<dbReference type="STRING" id="1348114.OM33_17790"/>
<feature type="transmembrane region" description="Helical" evidence="1">
    <location>
        <begin position="93"/>
        <end position="114"/>
    </location>
</feature>
<feature type="transmembrane region" description="Helical" evidence="1">
    <location>
        <begin position="176"/>
        <end position="201"/>
    </location>
</feature>
<organism evidence="2 3">
    <name type="scientific">Pseudoalteromonas piratica</name>
    <dbReference type="NCBI Taxonomy" id="1348114"/>
    <lineage>
        <taxon>Bacteria</taxon>
        <taxon>Pseudomonadati</taxon>
        <taxon>Pseudomonadota</taxon>
        <taxon>Gammaproteobacteria</taxon>
        <taxon>Alteromonadales</taxon>
        <taxon>Pseudoalteromonadaceae</taxon>
        <taxon>Pseudoalteromonas</taxon>
    </lineage>
</organism>
<keyword evidence="1" id="KW-0472">Membrane</keyword>
<evidence type="ECO:0000313" key="3">
    <source>
        <dbReference type="Proteomes" id="UP000030341"/>
    </source>
</evidence>
<evidence type="ECO:0000256" key="1">
    <source>
        <dbReference type="SAM" id="Phobius"/>
    </source>
</evidence>
<keyword evidence="1" id="KW-1133">Transmembrane helix</keyword>
<feature type="transmembrane region" description="Helical" evidence="1">
    <location>
        <begin position="68"/>
        <end position="86"/>
    </location>
</feature>
<proteinExistence type="predicted"/>
<sequence>MTSYLYALSISLATVPIPFIGLKLFFPFALLLALVSTQTYDVYKIINTLAVALLLSICAFIYKDDPVKILIIVYCALSISFLLFDFDVHEKHWLSVAYLLIVFFILSILSIQFLGYDIIAKIIYGESRHEIGAFELISFRGSGVYQEPSTYAYHLIAIVCLLHLANSKDFFLQKCIILIFALLSFSAAAAVALLMLAYLLIYAPIRFNLKLSLLLLLSPAIVYLGYIVVTFLQYKVGHYATTGFDEVTRFQAISLFSATTPILGLTAEQLNNLVIFDMGPLISSVLIFGLLAIPVVFVLLFCCIKNPPSFCLLLTKIPLTDPLLWCVVNRIFKQNKANNL</sequence>
<feature type="transmembrane region" description="Helical" evidence="1">
    <location>
        <begin position="42"/>
        <end position="62"/>
    </location>
</feature>
<accession>A0A0A7EJX6</accession>
<dbReference type="AlphaFoldDB" id="A0A0A7EJX6"/>
<dbReference type="Proteomes" id="UP000030341">
    <property type="component" value="Chromosome 2"/>
</dbReference>
<keyword evidence="3" id="KW-1185">Reference proteome</keyword>
<feature type="transmembrane region" description="Helical" evidence="1">
    <location>
        <begin position="213"/>
        <end position="234"/>
    </location>
</feature>
<gene>
    <name evidence="2" type="ORF">OM33_17790</name>
</gene>
<feature type="transmembrane region" description="Helical" evidence="1">
    <location>
        <begin position="281"/>
        <end position="304"/>
    </location>
</feature>
<dbReference type="OrthoDB" id="6291621at2"/>
<feature type="transmembrane region" description="Helical" evidence="1">
    <location>
        <begin position="6"/>
        <end position="35"/>
    </location>
</feature>